<proteinExistence type="predicted"/>
<keyword evidence="2" id="KW-1185">Reference proteome</keyword>
<dbReference type="Proteomes" id="UP000092993">
    <property type="component" value="Unassembled WGS sequence"/>
</dbReference>
<name>A0A1C7M7C6_GRIFR</name>
<dbReference type="EMBL" id="LUGG01000009">
    <property type="protein sequence ID" value="OBZ72276.1"/>
    <property type="molecule type" value="Genomic_DNA"/>
</dbReference>
<evidence type="ECO:0000313" key="2">
    <source>
        <dbReference type="Proteomes" id="UP000092993"/>
    </source>
</evidence>
<evidence type="ECO:0000313" key="1">
    <source>
        <dbReference type="EMBL" id="OBZ72276.1"/>
    </source>
</evidence>
<organism evidence="1 2">
    <name type="scientific">Grifola frondosa</name>
    <name type="common">Maitake</name>
    <name type="synonym">Polyporus frondosus</name>
    <dbReference type="NCBI Taxonomy" id="5627"/>
    <lineage>
        <taxon>Eukaryota</taxon>
        <taxon>Fungi</taxon>
        <taxon>Dikarya</taxon>
        <taxon>Basidiomycota</taxon>
        <taxon>Agaricomycotina</taxon>
        <taxon>Agaricomycetes</taxon>
        <taxon>Polyporales</taxon>
        <taxon>Grifolaceae</taxon>
        <taxon>Grifola</taxon>
    </lineage>
</organism>
<accession>A0A1C7M7C6</accession>
<comment type="caution">
    <text evidence="1">The sequence shown here is derived from an EMBL/GenBank/DDBJ whole genome shotgun (WGS) entry which is preliminary data.</text>
</comment>
<dbReference type="AlphaFoldDB" id="A0A1C7M7C6"/>
<sequence length="126" mass="14492">MEPIKDHLKTCTKQLEQHSGAVPVALVNSARNPFLSTPAIDSRHFQTLTVLQAVSRLQRHRRSQRKWTIATRADEETRAHSVQRQRPGTKLYRFEEKAHARGHIRLSYSRSRDLFQALSSPIPTSL</sequence>
<protein>
    <submittedName>
        <fullName evidence="1">Uncharacterized protein</fullName>
    </submittedName>
</protein>
<gene>
    <name evidence="1" type="ORF">A0H81_07907</name>
</gene>
<reference evidence="1 2" key="1">
    <citation type="submission" date="2016-03" db="EMBL/GenBank/DDBJ databases">
        <title>Whole genome sequencing of Grifola frondosa 9006-11.</title>
        <authorList>
            <person name="Min B."/>
            <person name="Park H."/>
            <person name="Kim J.-G."/>
            <person name="Cho H."/>
            <person name="Oh Y.-L."/>
            <person name="Kong W.-S."/>
            <person name="Choi I.-G."/>
        </authorList>
    </citation>
    <scope>NUCLEOTIDE SEQUENCE [LARGE SCALE GENOMIC DNA]</scope>
    <source>
        <strain evidence="1 2">9006-11</strain>
    </source>
</reference>